<dbReference type="InterPro" id="IPR043128">
    <property type="entry name" value="Rev_trsase/Diguanyl_cyclase"/>
</dbReference>
<dbReference type="SUPFAM" id="SSF55781">
    <property type="entry name" value="GAF domain-like"/>
    <property type="match status" value="1"/>
</dbReference>
<dbReference type="PROSITE" id="PS50887">
    <property type="entry name" value="GGDEF"/>
    <property type="match status" value="1"/>
</dbReference>
<dbReference type="GO" id="GO:0052621">
    <property type="term" value="F:diguanylate cyclase activity"/>
    <property type="evidence" value="ECO:0007669"/>
    <property type="project" value="TreeGrafter"/>
</dbReference>
<dbReference type="SUPFAM" id="SSF55073">
    <property type="entry name" value="Nucleotide cyclase"/>
    <property type="match status" value="1"/>
</dbReference>
<dbReference type="InterPro" id="IPR050469">
    <property type="entry name" value="Diguanylate_Cyclase"/>
</dbReference>
<dbReference type="Gene3D" id="3.30.70.270">
    <property type="match status" value="1"/>
</dbReference>
<dbReference type="SMART" id="SM00267">
    <property type="entry name" value="GGDEF"/>
    <property type="match status" value="1"/>
</dbReference>
<dbReference type="InterPro" id="IPR003018">
    <property type="entry name" value="GAF"/>
</dbReference>
<dbReference type="SMART" id="SM00065">
    <property type="entry name" value="GAF"/>
    <property type="match status" value="1"/>
</dbReference>
<dbReference type="EMBL" id="AP022593">
    <property type="protein sequence ID" value="BBY50721.1"/>
    <property type="molecule type" value="Genomic_DNA"/>
</dbReference>
<dbReference type="KEGG" id="marz:MARA_41890"/>
<feature type="domain" description="GGDEF" evidence="1">
    <location>
        <begin position="195"/>
        <end position="324"/>
    </location>
</feature>
<dbReference type="GO" id="GO:0043709">
    <property type="term" value="P:cell adhesion involved in single-species biofilm formation"/>
    <property type="evidence" value="ECO:0007669"/>
    <property type="project" value="TreeGrafter"/>
</dbReference>
<dbReference type="GO" id="GO:0005886">
    <property type="term" value="C:plasma membrane"/>
    <property type="evidence" value="ECO:0007669"/>
    <property type="project" value="TreeGrafter"/>
</dbReference>
<dbReference type="Proteomes" id="UP000467428">
    <property type="component" value="Chromosome"/>
</dbReference>
<gene>
    <name evidence="2" type="ORF">MARA_41890</name>
</gene>
<dbReference type="InterPro" id="IPR029016">
    <property type="entry name" value="GAF-like_dom_sf"/>
</dbReference>
<dbReference type="PANTHER" id="PTHR45138">
    <property type="entry name" value="REGULATORY COMPONENTS OF SENSORY TRANSDUCTION SYSTEM"/>
    <property type="match status" value="1"/>
</dbReference>
<evidence type="ECO:0000313" key="3">
    <source>
        <dbReference type="Proteomes" id="UP000467428"/>
    </source>
</evidence>
<dbReference type="PANTHER" id="PTHR45138:SF24">
    <property type="entry name" value="DIGUANYLATE CYCLASE DGCC-RELATED"/>
    <property type="match status" value="1"/>
</dbReference>
<dbReference type="AlphaFoldDB" id="A0A7I7S2U3"/>
<evidence type="ECO:0000313" key="2">
    <source>
        <dbReference type="EMBL" id="BBY50721.1"/>
    </source>
</evidence>
<protein>
    <recommendedName>
        <fullName evidence="1">GGDEF domain-containing protein</fullName>
    </recommendedName>
</protein>
<proteinExistence type="predicted"/>
<dbReference type="InterPro" id="IPR029787">
    <property type="entry name" value="Nucleotide_cyclase"/>
</dbReference>
<dbReference type="InterPro" id="IPR000160">
    <property type="entry name" value="GGDEF_dom"/>
</dbReference>
<dbReference type="NCBIfam" id="TIGR00254">
    <property type="entry name" value="GGDEF"/>
    <property type="match status" value="1"/>
</dbReference>
<evidence type="ECO:0000259" key="1">
    <source>
        <dbReference type="PROSITE" id="PS50887"/>
    </source>
</evidence>
<geneLocation type="plasmid" evidence="3">
    <name>pjcm18538 dna</name>
</geneLocation>
<dbReference type="Gene3D" id="3.30.450.40">
    <property type="match status" value="1"/>
</dbReference>
<sequence length="511" mass="55169">MLLRMSRAIMGARRLEAALEAIAEESLVALGAASFSISRWERESGVLRTLINVGDLGPGEQRWPKDESYRLADYRLVTDLLRHGRPYVSSIDDHAADSAALALVRSLGKESELAVPIMCDGSMWGELWATGTDGRRFGPPDVELLSMIGSTVSAAIRTAEIFGEMSQYAYEDPLTGLANRRALDDRLHDYYAADVPVTLLIGDLDGLKIVNDRHGHPAGDKLLRDVADVMSTVSSAVPDALVVRMGGDEFCVLLPRRTLADAERLAREAAQELTTETGASVSLCWGVASRDMQLTSAHELIAAADAALMAAKREGPGRMRLHTQSGAGGTSWPTPRAAHGRRALDQLVPRVVASLSQRPEATLSDALDLLTAELSRVANASGWATSITTDDGHALLLERGMLSRRDSGCPLRMVHSFDDTVYLLARYPATVRALENGTFFVADVDDENADPAEVALLRELGQRAVLVVGARSASRGHLLELYCEDAAPLHEVAPHATVLLHYCVSRYSAAT</sequence>
<dbReference type="Pfam" id="PF01590">
    <property type="entry name" value="GAF"/>
    <property type="match status" value="1"/>
</dbReference>
<name>A0A7I7S2U3_9MYCO</name>
<dbReference type="GO" id="GO:1902201">
    <property type="term" value="P:negative regulation of bacterial-type flagellum-dependent cell motility"/>
    <property type="evidence" value="ECO:0007669"/>
    <property type="project" value="TreeGrafter"/>
</dbReference>
<organism evidence="2 3">
    <name type="scientific">Mycolicibacterium arabiense</name>
    <dbReference type="NCBI Taxonomy" id="1286181"/>
    <lineage>
        <taxon>Bacteria</taxon>
        <taxon>Bacillati</taxon>
        <taxon>Actinomycetota</taxon>
        <taxon>Actinomycetes</taxon>
        <taxon>Mycobacteriales</taxon>
        <taxon>Mycobacteriaceae</taxon>
        <taxon>Mycolicibacterium</taxon>
    </lineage>
</organism>
<accession>A0A7I7S2U3</accession>
<dbReference type="Pfam" id="PF00990">
    <property type="entry name" value="GGDEF"/>
    <property type="match status" value="1"/>
</dbReference>
<keyword evidence="3" id="KW-1185">Reference proteome</keyword>
<reference evidence="2 3" key="1">
    <citation type="journal article" date="2019" name="Emerg. Microbes Infect.">
        <title>Comprehensive subspecies identification of 175 nontuberculous mycobacteria species based on 7547 genomic profiles.</title>
        <authorList>
            <person name="Matsumoto Y."/>
            <person name="Kinjo T."/>
            <person name="Motooka D."/>
            <person name="Nabeya D."/>
            <person name="Jung N."/>
            <person name="Uechi K."/>
            <person name="Horii T."/>
            <person name="Iida T."/>
            <person name="Fujita J."/>
            <person name="Nakamura S."/>
        </authorList>
    </citation>
    <scope>NUCLEOTIDE SEQUENCE [LARGE SCALE GENOMIC DNA]</scope>
    <source>
        <strain evidence="2 3">JCM 18538</strain>
    </source>
</reference>
<dbReference type="CDD" id="cd01949">
    <property type="entry name" value="GGDEF"/>
    <property type="match status" value="1"/>
</dbReference>